<dbReference type="Proteomes" id="UP000786811">
    <property type="component" value="Unassembled WGS sequence"/>
</dbReference>
<organism evidence="1 2">
    <name type="scientific">Cotesia congregata</name>
    <name type="common">Parasitoid wasp</name>
    <name type="synonym">Apanteles congregatus</name>
    <dbReference type="NCBI Taxonomy" id="51543"/>
    <lineage>
        <taxon>Eukaryota</taxon>
        <taxon>Metazoa</taxon>
        <taxon>Ecdysozoa</taxon>
        <taxon>Arthropoda</taxon>
        <taxon>Hexapoda</taxon>
        <taxon>Insecta</taxon>
        <taxon>Pterygota</taxon>
        <taxon>Neoptera</taxon>
        <taxon>Endopterygota</taxon>
        <taxon>Hymenoptera</taxon>
        <taxon>Apocrita</taxon>
        <taxon>Ichneumonoidea</taxon>
        <taxon>Braconidae</taxon>
        <taxon>Microgastrinae</taxon>
        <taxon>Cotesia</taxon>
    </lineage>
</organism>
<evidence type="ECO:0000313" key="1">
    <source>
        <dbReference type="EMBL" id="CAG5093388.1"/>
    </source>
</evidence>
<protein>
    <submittedName>
        <fullName evidence="1">Uncharacterized protein</fullName>
    </submittedName>
</protein>
<sequence>MNRRYCLDDWPITQFHGPPGPKGEPAACTCNVTDLMSTFIMPKTIIGEKGEPGIPGTEGKQGQMGLTRYQVVITVSWKPERT</sequence>
<name>A0A8J2HEX6_COTCN</name>
<proteinExistence type="predicted"/>
<gene>
    <name evidence="1" type="ORF">HICCMSTLAB_LOCUS6781</name>
</gene>
<reference evidence="1" key="1">
    <citation type="submission" date="2021-04" db="EMBL/GenBank/DDBJ databases">
        <authorList>
            <person name="Chebbi M.A.C M."/>
        </authorList>
    </citation>
    <scope>NUCLEOTIDE SEQUENCE</scope>
</reference>
<dbReference type="EMBL" id="CAJNRD030001120">
    <property type="protein sequence ID" value="CAG5093388.1"/>
    <property type="molecule type" value="Genomic_DNA"/>
</dbReference>
<accession>A0A8J2HEX6</accession>
<keyword evidence="2" id="KW-1185">Reference proteome</keyword>
<evidence type="ECO:0000313" key="2">
    <source>
        <dbReference type="Proteomes" id="UP000786811"/>
    </source>
</evidence>
<comment type="caution">
    <text evidence="1">The sequence shown here is derived from an EMBL/GenBank/DDBJ whole genome shotgun (WGS) entry which is preliminary data.</text>
</comment>
<dbReference type="AlphaFoldDB" id="A0A8J2HEX6"/>